<feature type="transmembrane region" description="Helical" evidence="1">
    <location>
        <begin position="946"/>
        <end position="968"/>
    </location>
</feature>
<accession>A0A377J5J5</accession>
<gene>
    <name evidence="2" type="primary">ttgB</name>
    <name evidence="2" type="ORF">NCTC12410_01599</name>
</gene>
<dbReference type="RefSeq" id="WP_115011978.1">
    <property type="nucleotide sequence ID" value="NZ_UGHV01000001.1"/>
</dbReference>
<dbReference type="Proteomes" id="UP000254841">
    <property type="component" value="Unassembled WGS sequence"/>
</dbReference>
<evidence type="ECO:0000256" key="1">
    <source>
        <dbReference type="SAM" id="Phobius"/>
    </source>
</evidence>
<feature type="transmembrane region" description="Helical" evidence="1">
    <location>
        <begin position="397"/>
        <end position="422"/>
    </location>
</feature>
<dbReference type="SUPFAM" id="SSF82714">
    <property type="entry name" value="Multidrug efflux transporter AcrB TolC docking domain, DN and DC subdomains"/>
    <property type="match status" value="2"/>
</dbReference>
<keyword evidence="1" id="KW-1133">Transmembrane helix</keyword>
<reference evidence="2 3" key="1">
    <citation type="submission" date="2018-06" db="EMBL/GenBank/DDBJ databases">
        <authorList>
            <consortium name="Pathogen Informatics"/>
            <person name="Doyle S."/>
        </authorList>
    </citation>
    <scope>NUCLEOTIDE SEQUENCE [LARGE SCALE GENOMIC DNA]</scope>
    <source>
        <strain evidence="2 3">NCTC12410</strain>
    </source>
</reference>
<dbReference type="SUPFAM" id="SSF82866">
    <property type="entry name" value="Multidrug efflux transporter AcrB transmembrane domain"/>
    <property type="match status" value="2"/>
</dbReference>
<dbReference type="Gene3D" id="3.30.2090.10">
    <property type="entry name" value="Multidrug efflux transporter AcrB TolC docking domain, DN and DC subdomains"/>
    <property type="match status" value="2"/>
</dbReference>
<protein>
    <submittedName>
        <fullName evidence="2">Transmembrane Acr-type transport protein</fullName>
    </submittedName>
</protein>
<feature type="transmembrane region" description="Helical" evidence="1">
    <location>
        <begin position="443"/>
        <end position="463"/>
    </location>
</feature>
<dbReference type="Gene3D" id="3.30.70.1430">
    <property type="entry name" value="Multidrug efflux transporter AcrB pore domain"/>
    <property type="match status" value="2"/>
</dbReference>
<dbReference type="Pfam" id="PF00873">
    <property type="entry name" value="ACR_tran"/>
    <property type="match status" value="1"/>
</dbReference>
<feature type="transmembrane region" description="Helical" evidence="1">
    <location>
        <begin position="1020"/>
        <end position="1048"/>
    </location>
</feature>
<dbReference type="EMBL" id="UGHV01000001">
    <property type="protein sequence ID" value="STO97762.1"/>
    <property type="molecule type" value="Genomic_DNA"/>
</dbReference>
<keyword evidence="1" id="KW-0472">Membrane</keyword>
<feature type="transmembrane region" description="Helical" evidence="1">
    <location>
        <begin position="996"/>
        <end position="1014"/>
    </location>
</feature>
<feature type="transmembrane region" description="Helical" evidence="1">
    <location>
        <begin position="12"/>
        <end position="34"/>
    </location>
</feature>
<dbReference type="AlphaFoldDB" id="A0A377J5J5"/>
<feature type="transmembrane region" description="Helical" evidence="1">
    <location>
        <begin position="541"/>
        <end position="559"/>
    </location>
</feature>
<dbReference type="PRINTS" id="PR00702">
    <property type="entry name" value="ACRIFLAVINRP"/>
</dbReference>
<dbReference type="GO" id="GO:0005886">
    <property type="term" value="C:plasma membrane"/>
    <property type="evidence" value="ECO:0007669"/>
    <property type="project" value="TreeGrafter"/>
</dbReference>
<dbReference type="PANTHER" id="PTHR32063:SF0">
    <property type="entry name" value="SWARMING MOTILITY PROTEIN SWRC"/>
    <property type="match status" value="1"/>
</dbReference>
<evidence type="ECO:0000313" key="2">
    <source>
        <dbReference type="EMBL" id="STO97762.1"/>
    </source>
</evidence>
<dbReference type="Gene3D" id="3.30.70.1440">
    <property type="entry name" value="Multidrug efflux transporter AcrB pore domain"/>
    <property type="match status" value="1"/>
</dbReference>
<dbReference type="OrthoDB" id="8430015at2"/>
<dbReference type="InterPro" id="IPR001036">
    <property type="entry name" value="Acrflvin-R"/>
</dbReference>
<organism evidence="2 3">
    <name type="scientific">Helicobacter canis</name>
    <dbReference type="NCBI Taxonomy" id="29419"/>
    <lineage>
        <taxon>Bacteria</taxon>
        <taxon>Pseudomonadati</taxon>
        <taxon>Campylobacterota</taxon>
        <taxon>Epsilonproteobacteria</taxon>
        <taxon>Campylobacterales</taxon>
        <taxon>Helicobacteraceae</taxon>
        <taxon>Helicobacter</taxon>
    </lineage>
</organism>
<keyword evidence="1 2" id="KW-0812">Transmembrane</keyword>
<proteinExistence type="predicted"/>
<feature type="transmembrane region" description="Helical" evidence="1">
    <location>
        <begin position="889"/>
        <end position="908"/>
    </location>
</feature>
<dbReference type="SUPFAM" id="SSF82693">
    <property type="entry name" value="Multidrug efflux transporter AcrB pore domain, PN1, PN2, PC1 and PC2 subdomains"/>
    <property type="match status" value="2"/>
</dbReference>
<dbReference type="InterPro" id="IPR027463">
    <property type="entry name" value="AcrB_DN_DC_subdom"/>
</dbReference>
<evidence type="ECO:0000313" key="3">
    <source>
        <dbReference type="Proteomes" id="UP000254841"/>
    </source>
</evidence>
<feature type="transmembrane region" description="Helical" evidence="1">
    <location>
        <begin position="348"/>
        <end position="364"/>
    </location>
</feature>
<feature type="transmembrane region" description="Helical" evidence="1">
    <location>
        <begin position="915"/>
        <end position="934"/>
    </location>
</feature>
<name>A0A377J5J5_9HELI</name>
<feature type="transmembrane region" description="Helical" evidence="1">
    <location>
        <begin position="475"/>
        <end position="502"/>
    </location>
</feature>
<dbReference type="GO" id="GO:0042910">
    <property type="term" value="F:xenobiotic transmembrane transporter activity"/>
    <property type="evidence" value="ECO:0007669"/>
    <property type="project" value="TreeGrafter"/>
</dbReference>
<feature type="transmembrane region" description="Helical" evidence="1">
    <location>
        <begin position="371"/>
        <end position="391"/>
    </location>
</feature>
<dbReference type="Gene3D" id="3.30.70.1320">
    <property type="entry name" value="Multidrug efflux transporter AcrB pore domain like"/>
    <property type="match status" value="1"/>
</dbReference>
<dbReference type="Gene3D" id="1.20.1640.10">
    <property type="entry name" value="Multidrug efflux transporter AcrB transmembrane domain"/>
    <property type="match status" value="2"/>
</dbReference>
<dbReference type="PANTHER" id="PTHR32063">
    <property type="match status" value="1"/>
</dbReference>
<sequence>MNIVAFFLTRPVFASVVAIFITLFGCIAFVKIPYQLLPQTTRPTIGIYTYYAGASPYEIEKEIIQKQEAKLKNLKNLQTFTATMRDGIGIVNLEFGLESDLRSAFVEVSAKLEEITGYPEGVQKPIVKTTGETIPVSVYLFVSLKETIFSIDQDGGVDSAIDTYKGIIESEVLPHYERIAGVGEVILAGGVQPQVQIVLNTAQLAFNNITIQDIINAINKQNHNISAGSIDFDQHNYRVQTIGEYRSLDEVLNTIIRVQNGKITRLKDIASVQQGYSSKTSYNRHNHEQVLSIQIRPTADANILEMTESIKALTQKLNDQVLPRELEITWGRDQSGFILNAISQVKQSVLLGMVLAIAVLLLFLRNGISLIILSLVIPLSIIGTFIVLHIFGRTLNIISLAGISFAISMVIDSAIVVLESIIRNRAKTPTSPVESTLIGVREVIGALFASSITTIAIFVPIFYLKDEAGQLFADIGIAASSAIVLAFVICVIIVPAFLLLFLRRSKPQNPLSQRLGAFGLRCGDYIMRLVHKCVQSSRARFYTIAGFLGFCLLFSYFTFPKTDYLPRGEQNFIIAYISTAPGLSYNEKRYIVDQISQQIEPFVCRYERDALGQELRDTCIKSQDASEQEEVPMIKNFYIGAGSSISFYLIAQDPKQSGKLIKFAKQAIEQVPGVSGVVLRQQIFSGASSSSIDINVSGDNLEQIFAASAHIKSQLKEHFSDVNVRVVPGIGTNNREINLYPNDFALLENKLDVASFGNIVSVLLGGKSLGSVKIDDGYVDLMLQSQENREKKNSPEDILYAPIYAPNGKVVMLGALSEVESTLGVSTIRHFEQKRNVLLILNPSGNTPLEEFITTIRKEVIAPIAQSYPDLHITLNGNADKLSTLKNELLGGFLLAVAITYLILCALYGSFFYPLLIIASVPLAVSGGLMGLFFTNHFIAPQNLDVMTMLGFIILVGSVVNNAILIIYQARINFYTYKMPWTQSVLDSTKTRLSPIYMSMLTSVLALLPLVVFAGEGSEIYRGLGAVLIGGLFFSTIVSVFIIPAMLLSIKPRS</sequence>